<organism evidence="2 3">
    <name type="scientific">Pseudovirgaria hyperparasitica</name>
    <dbReference type="NCBI Taxonomy" id="470096"/>
    <lineage>
        <taxon>Eukaryota</taxon>
        <taxon>Fungi</taxon>
        <taxon>Dikarya</taxon>
        <taxon>Ascomycota</taxon>
        <taxon>Pezizomycotina</taxon>
        <taxon>Dothideomycetes</taxon>
        <taxon>Dothideomycetes incertae sedis</taxon>
        <taxon>Acrospermales</taxon>
        <taxon>Acrospermaceae</taxon>
        <taxon>Pseudovirgaria</taxon>
    </lineage>
</organism>
<keyword evidence="1" id="KW-0732">Signal</keyword>
<evidence type="ECO:0000256" key="1">
    <source>
        <dbReference type="SAM" id="SignalP"/>
    </source>
</evidence>
<gene>
    <name evidence="2" type="ORF">EJ05DRAFT_473144</name>
</gene>
<dbReference type="Proteomes" id="UP000799437">
    <property type="component" value="Unassembled WGS sequence"/>
</dbReference>
<reference evidence="2" key="1">
    <citation type="journal article" date="2020" name="Stud. Mycol.">
        <title>101 Dothideomycetes genomes: a test case for predicting lifestyles and emergence of pathogens.</title>
        <authorList>
            <person name="Haridas S."/>
            <person name="Albert R."/>
            <person name="Binder M."/>
            <person name="Bloem J."/>
            <person name="Labutti K."/>
            <person name="Salamov A."/>
            <person name="Andreopoulos B."/>
            <person name="Baker S."/>
            <person name="Barry K."/>
            <person name="Bills G."/>
            <person name="Bluhm B."/>
            <person name="Cannon C."/>
            <person name="Castanera R."/>
            <person name="Culley D."/>
            <person name="Daum C."/>
            <person name="Ezra D."/>
            <person name="Gonzalez J."/>
            <person name="Henrissat B."/>
            <person name="Kuo A."/>
            <person name="Liang C."/>
            <person name="Lipzen A."/>
            <person name="Lutzoni F."/>
            <person name="Magnuson J."/>
            <person name="Mondo S."/>
            <person name="Nolan M."/>
            <person name="Ohm R."/>
            <person name="Pangilinan J."/>
            <person name="Park H.-J."/>
            <person name="Ramirez L."/>
            <person name="Alfaro M."/>
            <person name="Sun H."/>
            <person name="Tritt A."/>
            <person name="Yoshinaga Y."/>
            <person name="Zwiers L.-H."/>
            <person name="Turgeon B."/>
            <person name="Goodwin S."/>
            <person name="Spatafora J."/>
            <person name="Crous P."/>
            <person name="Grigoriev I."/>
        </authorList>
    </citation>
    <scope>NUCLEOTIDE SEQUENCE</scope>
    <source>
        <strain evidence="2">CBS 121739</strain>
    </source>
</reference>
<evidence type="ECO:0008006" key="4">
    <source>
        <dbReference type="Google" id="ProtNLM"/>
    </source>
</evidence>
<sequence>MQFSIIAASLFASMAAALPTNEPTTTPTQCSNGGTVYCCTQDPAKIALLDLKILTCTVNNVLGNCNNQVCCVNAGSGSQTCSTTSGVNIAIPVTIGPLI</sequence>
<feature type="signal peptide" evidence="1">
    <location>
        <begin position="1"/>
        <end position="17"/>
    </location>
</feature>
<dbReference type="RefSeq" id="XP_033604678.1">
    <property type="nucleotide sequence ID" value="XM_033743333.1"/>
</dbReference>
<dbReference type="EMBL" id="ML996566">
    <property type="protein sequence ID" value="KAF2762227.1"/>
    <property type="molecule type" value="Genomic_DNA"/>
</dbReference>
<protein>
    <recommendedName>
        <fullName evidence="4">Hydrophobin</fullName>
    </recommendedName>
</protein>
<keyword evidence="3" id="KW-1185">Reference proteome</keyword>
<dbReference type="AlphaFoldDB" id="A0A6A6WJV6"/>
<dbReference type="GeneID" id="54484387"/>
<name>A0A6A6WJV6_9PEZI</name>
<accession>A0A6A6WJV6</accession>
<evidence type="ECO:0000313" key="3">
    <source>
        <dbReference type="Proteomes" id="UP000799437"/>
    </source>
</evidence>
<evidence type="ECO:0000313" key="2">
    <source>
        <dbReference type="EMBL" id="KAF2762227.1"/>
    </source>
</evidence>
<proteinExistence type="predicted"/>
<feature type="chain" id="PRO_5025328521" description="Hydrophobin" evidence="1">
    <location>
        <begin position="18"/>
        <end position="99"/>
    </location>
</feature>